<dbReference type="AlphaFoldDB" id="A0A0V7ZYC2"/>
<organism evidence="2 3">
    <name type="scientific">Mastigocoleus testarum BC008</name>
    <dbReference type="NCBI Taxonomy" id="371196"/>
    <lineage>
        <taxon>Bacteria</taxon>
        <taxon>Bacillati</taxon>
        <taxon>Cyanobacteriota</taxon>
        <taxon>Cyanophyceae</taxon>
        <taxon>Nostocales</taxon>
        <taxon>Hapalosiphonaceae</taxon>
        <taxon>Mastigocoleus</taxon>
    </lineage>
</organism>
<feature type="chain" id="PRO_5006890215" evidence="1">
    <location>
        <begin position="29"/>
        <end position="125"/>
    </location>
</feature>
<dbReference type="EMBL" id="LMTZ01000019">
    <property type="protein sequence ID" value="KST69596.1"/>
    <property type="molecule type" value="Genomic_DNA"/>
</dbReference>
<keyword evidence="3" id="KW-1185">Reference proteome</keyword>
<evidence type="ECO:0000256" key="1">
    <source>
        <dbReference type="SAM" id="SignalP"/>
    </source>
</evidence>
<dbReference type="OrthoDB" id="512976at2"/>
<reference evidence="2 3" key="1">
    <citation type="journal article" date="2015" name="Genome Announc.">
        <title>Draft Genome of the Euendolithic (true boring) Cyanobacterium Mastigocoleus testarum strain BC008.</title>
        <authorList>
            <person name="Guida B.S."/>
            <person name="Garcia-Pichel F."/>
        </authorList>
    </citation>
    <scope>NUCLEOTIDE SEQUENCE [LARGE SCALE GENOMIC DNA]</scope>
    <source>
        <strain evidence="2 3">BC008</strain>
    </source>
</reference>
<keyword evidence="1" id="KW-0732">Signal</keyword>
<gene>
    <name evidence="2" type="ORF">BC008_04530</name>
</gene>
<comment type="caution">
    <text evidence="2">The sequence shown here is derived from an EMBL/GenBank/DDBJ whole genome shotgun (WGS) entry which is preliminary data.</text>
</comment>
<evidence type="ECO:0000313" key="3">
    <source>
        <dbReference type="Proteomes" id="UP000053372"/>
    </source>
</evidence>
<feature type="signal peptide" evidence="1">
    <location>
        <begin position="1"/>
        <end position="28"/>
    </location>
</feature>
<name>A0A0V7ZYC2_9CYAN</name>
<accession>A0A0V7ZYC2</accession>
<dbReference type="Proteomes" id="UP000053372">
    <property type="component" value="Unassembled WGS sequence"/>
</dbReference>
<protein>
    <submittedName>
        <fullName evidence="2">Uncharacterized protein</fullName>
    </submittedName>
</protein>
<evidence type="ECO:0000313" key="2">
    <source>
        <dbReference type="EMBL" id="KST69596.1"/>
    </source>
</evidence>
<sequence length="125" mass="13977">MMNIKKSILPLCLLSTFAVALKVDVASAETLQTKNFRVKITRNCPEGYIACDNVKYVGKNLNTGDSIRLTGKTLHRSCADGVTPCQFIGYEFRNGNHLYRVTEDGELQVYKGKKLILQEKGTLTF</sequence>
<proteinExistence type="predicted"/>